<evidence type="ECO:0000256" key="1">
    <source>
        <dbReference type="SAM" id="Phobius"/>
    </source>
</evidence>
<feature type="transmembrane region" description="Helical" evidence="1">
    <location>
        <begin position="122"/>
        <end position="139"/>
    </location>
</feature>
<dbReference type="Proteomes" id="UP000006565">
    <property type="component" value="Chromosome"/>
</dbReference>
<keyword evidence="1" id="KW-0812">Transmembrane</keyword>
<feature type="transmembrane region" description="Helical" evidence="1">
    <location>
        <begin position="262"/>
        <end position="282"/>
    </location>
</feature>
<dbReference type="GeneID" id="9744198"/>
<dbReference type="KEGG" id="mpi:Mpet_1725"/>
<dbReference type="RefSeq" id="WP_013329655.1">
    <property type="nucleotide sequence ID" value="NC_014507.1"/>
</dbReference>
<reference evidence="2 3" key="1">
    <citation type="journal article" date="2010" name="Stand. Genomic Sci.">
        <title>Complete genome sequence of Methanoplanus petrolearius type strain (SEBR 4847).</title>
        <authorList>
            <person name="Brambilla E."/>
            <person name="Djao O.D."/>
            <person name="Daligault H."/>
            <person name="Lapidus A."/>
            <person name="Lucas S."/>
            <person name="Hammon N."/>
            <person name="Nolan M."/>
            <person name="Tice H."/>
            <person name="Cheng J.F."/>
            <person name="Han C."/>
            <person name="Tapia R."/>
            <person name="Goodwin L."/>
            <person name="Pitluck S."/>
            <person name="Liolios K."/>
            <person name="Ivanova N."/>
            <person name="Mavromatis K."/>
            <person name="Mikhailova N."/>
            <person name="Pati A."/>
            <person name="Chen A."/>
            <person name="Palaniappan K."/>
            <person name="Land M."/>
            <person name="Hauser L."/>
            <person name="Chang Y.J."/>
            <person name="Jeffries C.D."/>
            <person name="Rohde M."/>
            <person name="Spring S."/>
            <person name="Sikorski J."/>
            <person name="Goker M."/>
            <person name="Woyke T."/>
            <person name="Bristow J."/>
            <person name="Eisen J.A."/>
            <person name="Markowitz V."/>
            <person name="Hugenholtz P."/>
            <person name="Kyrpides N.C."/>
            <person name="Klenk H.P."/>
        </authorList>
    </citation>
    <scope>NUCLEOTIDE SEQUENCE [LARGE SCALE GENOMIC DNA]</scope>
    <source>
        <strain evidence="3">DSM 11571 / OCM 486 / SEBR 4847</strain>
    </source>
</reference>
<dbReference type="OrthoDB" id="12193at2157"/>
<feature type="transmembrane region" description="Helical" evidence="1">
    <location>
        <begin position="84"/>
        <end position="101"/>
    </location>
</feature>
<gene>
    <name evidence="2" type="ordered locus">Mpet_1725</name>
</gene>
<accession>E1RHU0</accession>
<evidence type="ECO:0000313" key="2">
    <source>
        <dbReference type="EMBL" id="ADN36478.1"/>
    </source>
</evidence>
<keyword evidence="3" id="KW-1185">Reference proteome</keyword>
<dbReference type="eggNOG" id="arCOG06903">
    <property type="taxonomic scope" value="Archaea"/>
</dbReference>
<keyword evidence="1" id="KW-0472">Membrane</keyword>
<feature type="transmembrane region" description="Helical" evidence="1">
    <location>
        <begin position="151"/>
        <end position="170"/>
    </location>
</feature>
<organism evidence="2 3">
    <name type="scientific">Methanolacinia petrolearia (strain DSM 11571 / OCM 486 / SEBR 4847)</name>
    <name type="common">Methanoplanus petrolearius</name>
    <dbReference type="NCBI Taxonomy" id="679926"/>
    <lineage>
        <taxon>Archaea</taxon>
        <taxon>Methanobacteriati</taxon>
        <taxon>Methanobacteriota</taxon>
        <taxon>Stenosarchaea group</taxon>
        <taxon>Methanomicrobia</taxon>
        <taxon>Methanomicrobiales</taxon>
        <taxon>Methanomicrobiaceae</taxon>
        <taxon>Methanolacinia</taxon>
    </lineage>
</organism>
<feature type="transmembrane region" description="Helical" evidence="1">
    <location>
        <begin position="237"/>
        <end position="256"/>
    </location>
</feature>
<name>E1RHU0_METP4</name>
<evidence type="ECO:0000313" key="3">
    <source>
        <dbReference type="Proteomes" id="UP000006565"/>
    </source>
</evidence>
<proteinExistence type="predicted"/>
<feature type="transmembrane region" description="Helical" evidence="1">
    <location>
        <begin position="182"/>
        <end position="198"/>
    </location>
</feature>
<dbReference type="AlphaFoldDB" id="E1RHU0"/>
<keyword evidence="1" id="KW-1133">Transmembrane helix</keyword>
<feature type="transmembrane region" description="Helical" evidence="1">
    <location>
        <begin position="204"/>
        <end position="225"/>
    </location>
</feature>
<dbReference type="EMBL" id="CP002117">
    <property type="protein sequence ID" value="ADN36478.1"/>
    <property type="molecule type" value="Genomic_DNA"/>
</dbReference>
<sequence>MPRLDDFLEPLNEGVWEVAIPKESVTVPLDAGWKKSALNVPSPGTIASYRKGQYHVHETKDEWKVHLDRYDPDKHPVMHLLDDAPLLLMIGDTFITLISNMRRDESGDTRKILETQDKEWHLQFITGIFLILAGLDIALDPLGAFLGTMSLIFPMGIVILGILVMFGKLWKTRDEPFIEGDIFRGLVIIVAGVLSFSIPPDFWILIFTAILSLWMFASAIILLKRVRKGRSAVPEGFVSRLAIGIFSLLIVIGSFFTPIYLIAILTLVVGILLILIGIMLVINGLRLRGMMKAPVSG</sequence>
<dbReference type="HOGENOM" id="CLU_935722_0_0_2"/>
<protein>
    <submittedName>
        <fullName evidence="2">Uncharacterized protein</fullName>
    </submittedName>
</protein>